<keyword evidence="6 9" id="KW-0804">Transcription</keyword>
<evidence type="ECO:0000256" key="3">
    <source>
        <dbReference type="ARBA" id="ARBA00019614"/>
    </source>
</evidence>
<dbReference type="GO" id="GO:0016592">
    <property type="term" value="C:mediator complex"/>
    <property type="evidence" value="ECO:0007669"/>
    <property type="project" value="InterPro"/>
</dbReference>
<evidence type="ECO:0000256" key="1">
    <source>
        <dbReference type="ARBA" id="ARBA00004123"/>
    </source>
</evidence>
<comment type="similarity">
    <text evidence="2 9">Belongs to the Mediator complex subunit 16 family.</text>
</comment>
<reference evidence="11 12" key="1">
    <citation type="submission" date="2021-11" db="EMBL/GenBank/DDBJ databases">
        <title>Black yeast isolated from Biological Soil Crust.</title>
        <authorList>
            <person name="Kurbessoian T."/>
        </authorList>
    </citation>
    <scope>NUCLEOTIDE SEQUENCE [LARGE SCALE GENOMIC DNA]</scope>
    <source>
        <strain evidence="11 12">CCFEE 5522</strain>
    </source>
</reference>
<evidence type="ECO:0000256" key="7">
    <source>
        <dbReference type="ARBA" id="ARBA00023242"/>
    </source>
</evidence>
<dbReference type="PANTHER" id="PTHR13224">
    <property type="entry name" value="THYROID HORMONE RECEPTOR-ASSOCIATED PROTEIN-RELATED"/>
    <property type="match status" value="1"/>
</dbReference>
<comment type="subunit">
    <text evidence="9">Component of the Mediator complex.</text>
</comment>
<dbReference type="Pfam" id="PF11635">
    <property type="entry name" value="Med16_N"/>
    <property type="match status" value="1"/>
</dbReference>
<feature type="domain" description="Mediator complex subunit Med16 N-terminal" evidence="10">
    <location>
        <begin position="167"/>
        <end position="474"/>
    </location>
</feature>
<dbReference type="AlphaFoldDB" id="A0AAV9JF72"/>
<evidence type="ECO:0000259" key="10">
    <source>
        <dbReference type="Pfam" id="PF11635"/>
    </source>
</evidence>
<keyword evidence="7 9" id="KW-0539">Nucleus</keyword>
<dbReference type="Proteomes" id="UP001324427">
    <property type="component" value="Unassembled WGS sequence"/>
</dbReference>
<accession>A0AAV9JF72</accession>
<name>A0AAV9JF72_9PEZI</name>
<dbReference type="GO" id="GO:0045893">
    <property type="term" value="P:positive regulation of DNA-templated transcription"/>
    <property type="evidence" value="ECO:0007669"/>
    <property type="project" value="TreeGrafter"/>
</dbReference>
<keyword evidence="12" id="KW-1185">Reference proteome</keyword>
<evidence type="ECO:0000256" key="9">
    <source>
        <dbReference type="RuleBase" id="RU364149"/>
    </source>
</evidence>
<evidence type="ECO:0000256" key="8">
    <source>
        <dbReference type="ARBA" id="ARBA00032015"/>
    </source>
</evidence>
<organism evidence="11 12">
    <name type="scientific">Oleoguttula mirabilis</name>
    <dbReference type="NCBI Taxonomy" id="1507867"/>
    <lineage>
        <taxon>Eukaryota</taxon>
        <taxon>Fungi</taxon>
        <taxon>Dikarya</taxon>
        <taxon>Ascomycota</taxon>
        <taxon>Pezizomycotina</taxon>
        <taxon>Dothideomycetes</taxon>
        <taxon>Dothideomycetidae</taxon>
        <taxon>Mycosphaerellales</taxon>
        <taxon>Teratosphaeriaceae</taxon>
        <taxon>Oleoguttula</taxon>
    </lineage>
</organism>
<keyword evidence="4 9" id="KW-0805">Transcription regulation</keyword>
<evidence type="ECO:0000256" key="2">
    <source>
        <dbReference type="ARBA" id="ARBA00006543"/>
    </source>
</evidence>
<comment type="subcellular location">
    <subcellularLocation>
        <location evidence="1 9">Nucleus</location>
    </subcellularLocation>
</comment>
<dbReference type="PANTHER" id="PTHR13224:SF6">
    <property type="entry name" value="MEDIATOR OF RNA POLYMERASE II TRANSCRIPTION SUBUNIT 16"/>
    <property type="match status" value="1"/>
</dbReference>
<dbReference type="EMBL" id="JAVFHQ010000030">
    <property type="protein sequence ID" value="KAK4543685.1"/>
    <property type="molecule type" value="Genomic_DNA"/>
</dbReference>
<comment type="caution">
    <text evidence="11">The sequence shown here is derived from an EMBL/GenBank/DDBJ whole genome shotgun (WGS) entry which is preliminary data.</text>
</comment>
<sequence length="906" mass="99093">MDNSALEDVTGMSVAGDVSMMDNMDDLFGEAADGLGMGPGVVLPSAPLPASLVFNVAETHRTGCCTKLAWSNTGGIAQISKDGNKITVRTMARDHKTGVHSLSEESRFPIEAPEGRQYVHLHFNGPGVDVAAVDGQGGIHLYTVAGAIGRMQSVPGESAITNGDRSDLDAVVGMHWLPLYPMKTPYITPATKGQSKWVTQMRHPDQHSSRVHHPAENKNALLFVTSNCKLALSYQNESGAWQSISTELEGWTTTEDMLSHAAIGDDGDHLVLVTYDEARRLRLYKITINWNSSQQSNGNIRYITVAPTLDIGHLTALEHVAPQHLGIATLSHLRVIPRPPDIAGQGTPCATTVLAVYTHAPLPTSVAQQHQDCFSVVARWNIESTVPTLHDSFTKLKSNGPTPVHAAVTVLRRQPDMMSNKLILTVDIQYHNTLIAFSASDGGIEFRDRLTWSTIDGFGDATTASSLPQSGLGYFPGDHVAQVAHSPDGSAIAVMDSNGLIRVKAMTLLSGWQALDDGISDNRSLVETAVVCLARQYAILSSSSTCSDETLALLPPDLAPDMRVLFVTQVIRIMCRYIDVSMLDHQRQQRAVLGEPLLSRAMSAQLVLGTKLGTNERTFAGQFAYGFLNLKLISMALAQSLTRDNATVSRSDLVPSLAGLIKWGIDALLYMIDSIAQLKRTIQPGVSAKQAAERFVASTGNAAMHLLLCSFPRVLLRMHILSTPQYLRLAHAWIPRARSIEESQKLNGIYDFAKSIPVNFNAFPEFITEVDGAVRNAYTEAGVSGERRMEIELAMMTEGHIPDELVPALQTILDTILPNLCESADMGKMYFWQTQWLGIEQAVPAEGTTLYDAIRKTPLANGMKLRVCRRCGAHTEDVSQEQVRQLPAWLQHGQRQCYCQSYWWLE</sequence>
<evidence type="ECO:0000256" key="5">
    <source>
        <dbReference type="ARBA" id="ARBA00023159"/>
    </source>
</evidence>
<keyword evidence="5 9" id="KW-0010">Activator</keyword>
<evidence type="ECO:0000256" key="6">
    <source>
        <dbReference type="ARBA" id="ARBA00023163"/>
    </source>
</evidence>
<protein>
    <recommendedName>
        <fullName evidence="3 9">Mediator of RNA polymerase II transcription subunit 16</fullName>
    </recommendedName>
    <alternativeName>
        <fullName evidence="8 9">Mediator complex subunit 16</fullName>
    </alternativeName>
</protein>
<dbReference type="InterPro" id="IPR021665">
    <property type="entry name" value="Mediator_Med16_N"/>
</dbReference>
<evidence type="ECO:0000313" key="11">
    <source>
        <dbReference type="EMBL" id="KAK4543685.1"/>
    </source>
</evidence>
<comment type="function">
    <text evidence="9">Component of the Mediator complex, a coactivator involved in the regulated transcription of nearly all RNA polymerase II-dependent genes. Mediator functions as a bridge to convey information from gene-specific regulatory proteins to the basal RNA polymerase II transcription machinery. Mediator is recruited to promoters by direct interactions with regulatory proteins and serves as a scaffold for the assembly of a functional preinitiation complex with RNA polymerase II and the general transcription factors.</text>
</comment>
<gene>
    <name evidence="9" type="primary">MED16</name>
    <name evidence="11" type="ORF">LTR36_005330</name>
</gene>
<evidence type="ECO:0000313" key="12">
    <source>
        <dbReference type="Proteomes" id="UP001324427"/>
    </source>
</evidence>
<dbReference type="InterPro" id="IPR048338">
    <property type="entry name" value="Mediator_Med16"/>
</dbReference>
<evidence type="ECO:0000256" key="4">
    <source>
        <dbReference type="ARBA" id="ARBA00023015"/>
    </source>
</evidence>
<proteinExistence type="inferred from homology"/>